<proteinExistence type="predicted"/>
<gene>
    <name evidence="2" type="ORF">Ssi02_31990</name>
</gene>
<reference evidence="2" key="1">
    <citation type="submission" date="2021-01" db="EMBL/GenBank/DDBJ databases">
        <title>Whole genome shotgun sequence of Sinosporangium siamense NBRC 109515.</title>
        <authorList>
            <person name="Komaki H."/>
            <person name="Tamura T."/>
        </authorList>
    </citation>
    <scope>NUCLEOTIDE SEQUENCE</scope>
    <source>
        <strain evidence="2">NBRC 109515</strain>
    </source>
</reference>
<name>A0A919RFK3_9ACTN</name>
<dbReference type="EMBL" id="BOOW01000020">
    <property type="protein sequence ID" value="GII92968.1"/>
    <property type="molecule type" value="Genomic_DNA"/>
</dbReference>
<feature type="compositionally biased region" description="Polar residues" evidence="1">
    <location>
        <begin position="15"/>
        <end position="32"/>
    </location>
</feature>
<feature type="compositionally biased region" description="Pro residues" evidence="1">
    <location>
        <begin position="45"/>
        <end position="55"/>
    </location>
</feature>
<accession>A0A919RFK3</accession>
<evidence type="ECO:0000313" key="3">
    <source>
        <dbReference type="Proteomes" id="UP000606172"/>
    </source>
</evidence>
<comment type="caution">
    <text evidence="2">The sequence shown here is derived from an EMBL/GenBank/DDBJ whole genome shotgun (WGS) entry which is preliminary data.</text>
</comment>
<dbReference type="Proteomes" id="UP000606172">
    <property type="component" value="Unassembled WGS sequence"/>
</dbReference>
<evidence type="ECO:0000256" key="1">
    <source>
        <dbReference type="SAM" id="MobiDB-lite"/>
    </source>
</evidence>
<protein>
    <submittedName>
        <fullName evidence="2">Uncharacterized protein</fullName>
    </submittedName>
</protein>
<feature type="region of interest" description="Disordered" evidence="1">
    <location>
        <begin position="1"/>
        <end position="66"/>
    </location>
</feature>
<dbReference type="AlphaFoldDB" id="A0A919RFK3"/>
<sequence length="781" mass="83420">MPKDKKKKIKARTKSIYSRPSGSRAGSPTSLKASKAKRPHSRPADPGPTWPPAPRGPRAFSIEPRGLPAGKKVQLVPYVAVKGDKIKSIAFGRQRTPSPLIGGKMGDHTGSWASVVDSVHSLLYDKPVKEAVGLLHEKQRRAQAWMSDDGSPGMKLWKTLDFDDQENRQGSLEHYAHQVDSLLKQAADALNRPLIDEASREAAARAPGLLSEAMGYHLAYLNFLPYATVPAGSQTGSKGAGEGSARAEVLEIESNPGTALSSTERETARENLWGLFSTEAAVREAAADRAVSPKKMEKISGHIDELVALSGEVEALLSGFLAPGASRVQVATAVGGDISAFNAKVMKLKDKAEKLSGTLSTSEYAKIREMPTQIKQTLNTLSDLTLGKTAVGTSSLMRPHADLKQSSDGLKELKNWLVGDADNAREESALILARLLYDHQTAVAEAYPNAVKESEFLTFDAADKDRPTDAAGAAVGMLKRYLAADKGMEAEDDAIEKLGERVAALHATLGPRPTPAADSKWVADSSTESLVVSFRGDELVIVGRAAAPYGVAGMGSHTTAWVDEVDAVKRLVAKSKKGEITKQIAKEVAADLKGAPLRGLASLLPAEQLDGGQLSAVFNAAANVMAARSPEESIKAYLSFRNLLPYATVDAGDRAGHGERSGGRKKSQFDKESLQAAIDLKVKELDGDDVASTTEAMEKAAQSLTDILDDIVMADPDADPADSTPSWTDYPEVEDAARAVIDDLTAKARGLADGKLKAKALGSTIMKIRDDEDTRVRRLWK</sequence>
<dbReference type="RefSeq" id="WP_204026168.1">
    <property type="nucleotide sequence ID" value="NZ_BOOW01000020.1"/>
</dbReference>
<keyword evidence="3" id="KW-1185">Reference proteome</keyword>
<feature type="region of interest" description="Disordered" evidence="1">
    <location>
        <begin position="651"/>
        <end position="670"/>
    </location>
</feature>
<organism evidence="2 3">
    <name type="scientific">Sinosporangium siamense</name>
    <dbReference type="NCBI Taxonomy" id="1367973"/>
    <lineage>
        <taxon>Bacteria</taxon>
        <taxon>Bacillati</taxon>
        <taxon>Actinomycetota</taxon>
        <taxon>Actinomycetes</taxon>
        <taxon>Streptosporangiales</taxon>
        <taxon>Streptosporangiaceae</taxon>
        <taxon>Sinosporangium</taxon>
    </lineage>
</organism>
<evidence type="ECO:0000313" key="2">
    <source>
        <dbReference type="EMBL" id="GII92968.1"/>
    </source>
</evidence>
<feature type="compositionally biased region" description="Basic residues" evidence="1">
    <location>
        <begin position="1"/>
        <end position="13"/>
    </location>
</feature>